<feature type="region of interest" description="Disordered" evidence="7">
    <location>
        <begin position="202"/>
        <end position="232"/>
    </location>
</feature>
<keyword evidence="4" id="KW-0805">Transcription regulation</keyword>
<feature type="compositionally biased region" description="Basic residues" evidence="7">
    <location>
        <begin position="263"/>
        <end position="273"/>
    </location>
</feature>
<dbReference type="AlphaFoldDB" id="A0A9P4UWC9"/>
<reference evidence="9" key="1">
    <citation type="journal article" date="2020" name="Stud. Mycol.">
        <title>101 Dothideomycetes genomes: a test case for predicting lifestyles and emergence of pathogens.</title>
        <authorList>
            <person name="Haridas S."/>
            <person name="Albert R."/>
            <person name="Binder M."/>
            <person name="Bloem J."/>
            <person name="Labutti K."/>
            <person name="Salamov A."/>
            <person name="Andreopoulos B."/>
            <person name="Baker S."/>
            <person name="Barry K."/>
            <person name="Bills G."/>
            <person name="Bluhm B."/>
            <person name="Cannon C."/>
            <person name="Castanera R."/>
            <person name="Culley D."/>
            <person name="Daum C."/>
            <person name="Ezra D."/>
            <person name="Gonzalez J."/>
            <person name="Henrissat B."/>
            <person name="Kuo A."/>
            <person name="Liang C."/>
            <person name="Lipzen A."/>
            <person name="Lutzoni F."/>
            <person name="Magnuson J."/>
            <person name="Mondo S."/>
            <person name="Nolan M."/>
            <person name="Ohm R."/>
            <person name="Pangilinan J."/>
            <person name="Park H.-J."/>
            <person name="Ramirez L."/>
            <person name="Alfaro M."/>
            <person name="Sun H."/>
            <person name="Tritt A."/>
            <person name="Yoshinaga Y."/>
            <person name="Zwiers L.-H."/>
            <person name="Turgeon B."/>
            <person name="Goodwin S."/>
            <person name="Spatafora J."/>
            <person name="Crous P."/>
            <person name="Grigoriev I."/>
        </authorList>
    </citation>
    <scope>NUCLEOTIDE SEQUENCE</scope>
    <source>
        <strain evidence="9">CBS 125425</strain>
    </source>
</reference>
<dbReference type="OrthoDB" id="2193813at2759"/>
<dbReference type="InterPro" id="IPR037818">
    <property type="entry name" value="TAF8"/>
</dbReference>
<evidence type="ECO:0000256" key="1">
    <source>
        <dbReference type="ARBA" id="ARBA00004123"/>
    </source>
</evidence>
<gene>
    <name evidence="9" type="ORF">EJ04DRAFT_502764</name>
</gene>
<evidence type="ECO:0000313" key="10">
    <source>
        <dbReference type="Proteomes" id="UP000799444"/>
    </source>
</evidence>
<dbReference type="Gene3D" id="1.10.20.10">
    <property type="entry name" value="Histone, subunit A"/>
    <property type="match status" value="1"/>
</dbReference>
<evidence type="ECO:0000256" key="7">
    <source>
        <dbReference type="SAM" id="MobiDB-lite"/>
    </source>
</evidence>
<feature type="compositionally biased region" description="Polar residues" evidence="7">
    <location>
        <begin position="337"/>
        <end position="346"/>
    </location>
</feature>
<evidence type="ECO:0000259" key="8">
    <source>
        <dbReference type="Pfam" id="PF10406"/>
    </source>
</evidence>
<dbReference type="PANTHER" id="PTHR46469">
    <property type="entry name" value="TRANSCRIPTION INITIATION FACTOR TFIID SUBUNIT 8"/>
    <property type="match status" value="1"/>
</dbReference>
<dbReference type="PANTHER" id="PTHR46469:SF1">
    <property type="entry name" value="TRANSCRIPTION INITIATION FACTOR TFIID SUBUNIT 8"/>
    <property type="match status" value="1"/>
</dbReference>
<dbReference type="InterPro" id="IPR009072">
    <property type="entry name" value="Histone-fold"/>
</dbReference>
<protein>
    <recommendedName>
        <fullName evidence="3">Transcription initiation factor TFIID subunit 8</fullName>
    </recommendedName>
</protein>
<evidence type="ECO:0000256" key="2">
    <source>
        <dbReference type="ARBA" id="ARBA00008767"/>
    </source>
</evidence>
<evidence type="ECO:0000313" key="9">
    <source>
        <dbReference type="EMBL" id="KAF2729179.1"/>
    </source>
</evidence>
<dbReference type="InterPro" id="IPR019473">
    <property type="entry name" value="TFIID_su8_C"/>
</dbReference>
<dbReference type="EMBL" id="ML996253">
    <property type="protein sequence ID" value="KAF2729179.1"/>
    <property type="molecule type" value="Genomic_DNA"/>
</dbReference>
<evidence type="ECO:0000256" key="5">
    <source>
        <dbReference type="ARBA" id="ARBA00023163"/>
    </source>
</evidence>
<feature type="domain" description="Transcription factor TFIID subunit 8 C-terminal" evidence="8">
    <location>
        <begin position="203"/>
        <end position="251"/>
    </location>
</feature>
<feature type="compositionally biased region" description="Basic and acidic residues" evidence="7">
    <location>
        <begin position="321"/>
        <end position="335"/>
    </location>
</feature>
<dbReference type="CDD" id="cd08049">
    <property type="entry name" value="TAF8"/>
    <property type="match status" value="1"/>
</dbReference>
<name>A0A9P4UWC9_9PLEO</name>
<dbReference type="Proteomes" id="UP000799444">
    <property type="component" value="Unassembled WGS sequence"/>
</dbReference>
<evidence type="ECO:0000256" key="4">
    <source>
        <dbReference type="ARBA" id="ARBA00023015"/>
    </source>
</evidence>
<feature type="region of interest" description="Disordered" evidence="7">
    <location>
        <begin position="255"/>
        <end position="346"/>
    </location>
</feature>
<comment type="subcellular location">
    <subcellularLocation>
        <location evidence="1">Nucleus</location>
    </subcellularLocation>
</comment>
<dbReference type="GO" id="GO:0005669">
    <property type="term" value="C:transcription factor TFIID complex"/>
    <property type="evidence" value="ECO:0007669"/>
    <property type="project" value="InterPro"/>
</dbReference>
<dbReference type="GO" id="GO:0046982">
    <property type="term" value="F:protein heterodimerization activity"/>
    <property type="evidence" value="ECO:0007669"/>
    <property type="project" value="InterPro"/>
</dbReference>
<keyword evidence="5" id="KW-0804">Transcription</keyword>
<feature type="compositionally biased region" description="Basic and acidic residues" evidence="7">
    <location>
        <begin position="293"/>
        <end position="304"/>
    </location>
</feature>
<dbReference type="GO" id="GO:0006367">
    <property type="term" value="P:transcription initiation at RNA polymerase II promoter"/>
    <property type="evidence" value="ECO:0007669"/>
    <property type="project" value="TreeGrafter"/>
</dbReference>
<keyword evidence="10" id="KW-1185">Reference proteome</keyword>
<comment type="caution">
    <text evidence="9">The sequence shown here is derived from an EMBL/GenBank/DDBJ whole genome shotgun (WGS) entry which is preliminary data.</text>
</comment>
<sequence>MAGVRYMPGENGSTVAAGMKRSFSGEARALAYGEPHPKKRRILHKVQHAQPTQHIIEPINAEFDVGNGSEYKNFFHDQLRRAIAIQCKADGFDGATPEGMQFFTAMVDEFMRNFLAEVRTSMTMGRRISPVAHDWVKALMTTGNFGSSSLDFHLNTSALPPTLLQPPFGPPALPEQPDVPPESIEGMIGAELSGRAEKESKKHIPSHFPPFPSKHTWKSTSVFTQRENDPRKIREKATEEGIIAEQSLRRLMAAQKKGLQGTKVKKVKQSKKRNGSDQLWQSAMKQMTAEEEERARKERQRRAEDEDMIELELDPQSQRRLNLEEGVHANYDRKFGRQSTRGAGSG</sequence>
<organism evidence="9 10">
    <name type="scientific">Polyplosphaeria fusca</name>
    <dbReference type="NCBI Taxonomy" id="682080"/>
    <lineage>
        <taxon>Eukaryota</taxon>
        <taxon>Fungi</taxon>
        <taxon>Dikarya</taxon>
        <taxon>Ascomycota</taxon>
        <taxon>Pezizomycotina</taxon>
        <taxon>Dothideomycetes</taxon>
        <taxon>Pleosporomycetidae</taxon>
        <taxon>Pleosporales</taxon>
        <taxon>Tetraplosphaeriaceae</taxon>
        <taxon>Polyplosphaeria</taxon>
    </lineage>
</organism>
<dbReference type="CDD" id="cd00076">
    <property type="entry name" value="HFD_SF"/>
    <property type="match status" value="1"/>
</dbReference>
<keyword evidence="6" id="KW-0539">Nucleus</keyword>
<feature type="compositionally biased region" description="Polar residues" evidence="7">
    <location>
        <begin position="276"/>
        <end position="285"/>
    </location>
</feature>
<evidence type="ECO:0000256" key="6">
    <source>
        <dbReference type="ARBA" id="ARBA00023242"/>
    </source>
</evidence>
<comment type="similarity">
    <text evidence="2">Belongs to the TAF8 family.</text>
</comment>
<evidence type="ECO:0000256" key="3">
    <source>
        <dbReference type="ARBA" id="ARBA00017307"/>
    </source>
</evidence>
<proteinExistence type="inferred from homology"/>
<accession>A0A9P4UWC9</accession>
<dbReference type="Pfam" id="PF10406">
    <property type="entry name" value="TAF8_C"/>
    <property type="match status" value="1"/>
</dbReference>